<comment type="caution">
    <text evidence="1">The sequence shown here is derived from an EMBL/GenBank/DDBJ whole genome shotgun (WGS) entry which is preliminary data.</text>
</comment>
<evidence type="ECO:0000313" key="1">
    <source>
        <dbReference type="EMBL" id="KKN70861.1"/>
    </source>
</evidence>
<protein>
    <submittedName>
        <fullName evidence="1">Uncharacterized protein</fullName>
    </submittedName>
</protein>
<gene>
    <name evidence="1" type="ORF">LCGC14_0426440</name>
</gene>
<organism evidence="1">
    <name type="scientific">marine sediment metagenome</name>
    <dbReference type="NCBI Taxonomy" id="412755"/>
    <lineage>
        <taxon>unclassified sequences</taxon>
        <taxon>metagenomes</taxon>
        <taxon>ecological metagenomes</taxon>
    </lineage>
</organism>
<dbReference type="AlphaFoldDB" id="A0A0F9VBE2"/>
<reference evidence="1" key="1">
    <citation type="journal article" date="2015" name="Nature">
        <title>Complex archaea that bridge the gap between prokaryotes and eukaryotes.</title>
        <authorList>
            <person name="Spang A."/>
            <person name="Saw J.H."/>
            <person name="Jorgensen S.L."/>
            <person name="Zaremba-Niedzwiedzka K."/>
            <person name="Martijn J."/>
            <person name="Lind A.E."/>
            <person name="van Eijk R."/>
            <person name="Schleper C."/>
            <person name="Guy L."/>
            <person name="Ettema T.J."/>
        </authorList>
    </citation>
    <scope>NUCLEOTIDE SEQUENCE</scope>
</reference>
<name>A0A0F9VBE2_9ZZZZ</name>
<accession>A0A0F9VBE2</accession>
<proteinExistence type="predicted"/>
<sequence length="364" mass="38248">MPNSRIFYAIQALGFAEHGVTGSGVGGLFDPSGFITAHGVQSVGLNTTFNLEQLFELGQLELYENIEGIPDIELTAQKVLDGYPLLYHLATPGATSATLVGRSNERCFVALNIYSDTLDNASGTPLQSVGMSGMYVSALTYTMNVEGSSTEDATFVGNNKEWTASGLTHFLPSSFDGSDEPMSLSASGGVAQRENVLMGSGCSMSANGTITGVSGSIWPTEIDGIDGNGWNLISGDSYSAHLQTATVSTDLGREELFELGRRGPYHRFVSFPTEVTCAIDTTSSEGDLIDALADPVGGSNLTNQKIFIWVEEGTRINLGAKNKLASVTYGGGDAGGGNVAVTYNYSNFNSLRVTHTADPAGLPT</sequence>
<dbReference type="EMBL" id="LAZR01000395">
    <property type="protein sequence ID" value="KKN70861.1"/>
    <property type="molecule type" value="Genomic_DNA"/>
</dbReference>